<proteinExistence type="predicted"/>
<reference evidence="3 4" key="1">
    <citation type="submission" date="2018-09" db="EMBL/GenBank/DDBJ databases">
        <title>Genomic investigation of the strawberry pathogen Phytophthora fragariae indicates pathogenicity is determined by transcriptional variation in three key races.</title>
        <authorList>
            <person name="Adams T.M."/>
            <person name="Armitage A.D."/>
            <person name="Sobczyk M.K."/>
            <person name="Bates H.J."/>
            <person name="Dunwell J.M."/>
            <person name="Nellist C.F."/>
            <person name="Harrison R.J."/>
        </authorList>
    </citation>
    <scope>NUCLEOTIDE SEQUENCE [LARGE SCALE GENOMIC DNA]</scope>
    <source>
        <strain evidence="2 4">NOV-77</strain>
        <strain evidence="1 3">SCRP245</strain>
    </source>
</reference>
<evidence type="ECO:0000313" key="1">
    <source>
        <dbReference type="EMBL" id="KAE9022606.1"/>
    </source>
</evidence>
<dbReference type="Proteomes" id="UP000460718">
    <property type="component" value="Unassembled WGS sequence"/>
</dbReference>
<protein>
    <submittedName>
        <fullName evidence="1">Uncharacterized protein</fullName>
    </submittedName>
</protein>
<dbReference type="EMBL" id="QXFY01000047">
    <property type="protein sequence ID" value="KAE9360416.1"/>
    <property type="molecule type" value="Genomic_DNA"/>
</dbReference>
<evidence type="ECO:0000313" key="3">
    <source>
        <dbReference type="Proteomes" id="UP000460718"/>
    </source>
</evidence>
<evidence type="ECO:0000313" key="4">
    <source>
        <dbReference type="Proteomes" id="UP000486351"/>
    </source>
</evidence>
<evidence type="ECO:0000313" key="2">
    <source>
        <dbReference type="EMBL" id="KAE9360416.1"/>
    </source>
</evidence>
<accession>A0A6A3LTL7</accession>
<dbReference type="AlphaFoldDB" id="A0A6A3LTL7"/>
<comment type="caution">
    <text evidence="1">The sequence shown here is derived from an EMBL/GenBank/DDBJ whole genome shotgun (WGS) entry which is preliminary data.</text>
</comment>
<dbReference type="Proteomes" id="UP000486351">
    <property type="component" value="Unassembled WGS sequence"/>
</dbReference>
<name>A0A6A3LTL7_9STRA</name>
<sequence length="63" mass="6746">MFTAGVLLGTGARTADADCNPKASLRSVTFKSSGIMPPFRRRLTVPNSGEAARCWLSSSASRW</sequence>
<gene>
    <name evidence="2" type="ORF">PF008_g1829</name>
    <name evidence="1" type="ORF">PF011_g4380</name>
</gene>
<organism evidence="1 3">
    <name type="scientific">Phytophthora fragariae</name>
    <dbReference type="NCBI Taxonomy" id="53985"/>
    <lineage>
        <taxon>Eukaryota</taxon>
        <taxon>Sar</taxon>
        <taxon>Stramenopiles</taxon>
        <taxon>Oomycota</taxon>
        <taxon>Peronosporomycetes</taxon>
        <taxon>Peronosporales</taxon>
        <taxon>Peronosporaceae</taxon>
        <taxon>Phytophthora</taxon>
    </lineage>
</organism>
<dbReference type="EMBL" id="QXFW01000158">
    <property type="protein sequence ID" value="KAE9022606.1"/>
    <property type="molecule type" value="Genomic_DNA"/>
</dbReference>